<protein>
    <submittedName>
        <fullName evidence="2">Uncharacterized protein</fullName>
    </submittedName>
</protein>
<keyword evidence="3" id="KW-1185">Reference proteome</keyword>
<evidence type="ECO:0000313" key="2">
    <source>
        <dbReference type="EMBL" id="KAL3122156.1"/>
    </source>
</evidence>
<dbReference type="EMBL" id="JBICBT010000154">
    <property type="protein sequence ID" value="KAL3122156.1"/>
    <property type="molecule type" value="Genomic_DNA"/>
</dbReference>
<gene>
    <name evidence="2" type="ORF">niasHT_003144</name>
</gene>
<reference evidence="2 3" key="1">
    <citation type="submission" date="2024-10" db="EMBL/GenBank/DDBJ databases">
        <authorList>
            <person name="Kim D."/>
        </authorList>
    </citation>
    <scope>NUCLEOTIDE SEQUENCE [LARGE SCALE GENOMIC DNA]</scope>
    <source>
        <strain evidence="2">BH-2024</strain>
    </source>
</reference>
<comment type="caution">
    <text evidence="2">The sequence shown here is derived from an EMBL/GenBank/DDBJ whole genome shotgun (WGS) entry which is preliminary data.</text>
</comment>
<feature type="region of interest" description="Disordered" evidence="1">
    <location>
        <begin position="76"/>
        <end position="96"/>
    </location>
</feature>
<evidence type="ECO:0000256" key="1">
    <source>
        <dbReference type="SAM" id="MobiDB-lite"/>
    </source>
</evidence>
<name>A0ABD2M3Z6_9BILA</name>
<dbReference type="AlphaFoldDB" id="A0ABD2M3Z6"/>
<sequence>MPVTPPTTTGFFTTTIAVTVRNLASSIDEPIAASTYGAISTSGFCSDTHSCWLLLFRTGINHSPRRQHFERIATDVHSQGVLQQQQQQQHQPNNEQ</sequence>
<accession>A0ABD2M3Z6</accession>
<organism evidence="2 3">
    <name type="scientific">Heterodera trifolii</name>
    <dbReference type="NCBI Taxonomy" id="157864"/>
    <lineage>
        <taxon>Eukaryota</taxon>
        <taxon>Metazoa</taxon>
        <taxon>Ecdysozoa</taxon>
        <taxon>Nematoda</taxon>
        <taxon>Chromadorea</taxon>
        <taxon>Rhabditida</taxon>
        <taxon>Tylenchina</taxon>
        <taxon>Tylenchomorpha</taxon>
        <taxon>Tylenchoidea</taxon>
        <taxon>Heteroderidae</taxon>
        <taxon>Heteroderinae</taxon>
        <taxon>Heterodera</taxon>
    </lineage>
</organism>
<proteinExistence type="predicted"/>
<dbReference type="Proteomes" id="UP001620626">
    <property type="component" value="Unassembled WGS sequence"/>
</dbReference>
<feature type="compositionally biased region" description="Low complexity" evidence="1">
    <location>
        <begin position="83"/>
        <end position="96"/>
    </location>
</feature>
<evidence type="ECO:0000313" key="3">
    <source>
        <dbReference type="Proteomes" id="UP001620626"/>
    </source>
</evidence>